<accession>A0A2P8GK79</accession>
<evidence type="ECO:0000313" key="1">
    <source>
        <dbReference type="EMBL" id="PSL34374.1"/>
    </source>
</evidence>
<dbReference type="PANTHER" id="PTHR48100">
    <property type="entry name" value="BROAD-SPECIFICITY PHOSPHATASE YOR283W-RELATED"/>
    <property type="match status" value="1"/>
</dbReference>
<dbReference type="GO" id="GO:0005737">
    <property type="term" value="C:cytoplasm"/>
    <property type="evidence" value="ECO:0007669"/>
    <property type="project" value="TreeGrafter"/>
</dbReference>
<reference evidence="1 2" key="1">
    <citation type="submission" date="2018-03" db="EMBL/GenBank/DDBJ databases">
        <title>Genomic Encyclopedia of Type Strains, Phase III (KMG-III): the genomes of soil and plant-associated and newly described type strains.</title>
        <authorList>
            <person name="Whitman W."/>
        </authorList>
    </citation>
    <scope>NUCLEOTIDE SEQUENCE [LARGE SCALE GENOMIC DNA]</scope>
    <source>
        <strain evidence="1 2">CGMCC 1.12259</strain>
    </source>
</reference>
<dbReference type="CDD" id="cd07067">
    <property type="entry name" value="HP_PGM_like"/>
    <property type="match status" value="1"/>
</dbReference>
<gene>
    <name evidence="1" type="ORF">B0H99_109101</name>
</gene>
<dbReference type="GO" id="GO:0016791">
    <property type="term" value="F:phosphatase activity"/>
    <property type="evidence" value="ECO:0007669"/>
    <property type="project" value="TreeGrafter"/>
</dbReference>
<dbReference type="InterPro" id="IPR029033">
    <property type="entry name" value="His_PPase_superfam"/>
</dbReference>
<comment type="caution">
    <text evidence="1">The sequence shown here is derived from an EMBL/GenBank/DDBJ whole genome shotgun (WGS) entry which is preliminary data.</text>
</comment>
<dbReference type="Pfam" id="PF00300">
    <property type="entry name" value="His_Phos_1"/>
    <property type="match status" value="1"/>
</dbReference>
<dbReference type="AlphaFoldDB" id="A0A2P8GK79"/>
<dbReference type="EMBL" id="PYAT01000009">
    <property type="protein sequence ID" value="PSL34374.1"/>
    <property type="molecule type" value="Genomic_DNA"/>
</dbReference>
<sequence length="176" mass="19966">MEKTVYLVRHCKATGQSPDAPLTKEGKEQAHALVRFFTGREIHHIISSPFVRAVQSVEPLAEYLEMPVEIDDRLAERVLSTQDLPDWLERLEESFGNLDLKLADGESGKEAMQRGAAVLETAPDQCILVTHGNMMGLLLKQIDIDFGFEEWMKLSNPDVYEVKITGENKKINRLWT</sequence>
<dbReference type="InterPro" id="IPR013078">
    <property type="entry name" value="His_Pase_superF_clade-1"/>
</dbReference>
<dbReference type="OrthoDB" id="512570at2"/>
<keyword evidence="2" id="KW-1185">Reference proteome</keyword>
<dbReference type="InterPro" id="IPR050275">
    <property type="entry name" value="PGM_Phosphatase"/>
</dbReference>
<organism evidence="1 2">
    <name type="scientific">Planomicrobium soli</name>
    <dbReference type="NCBI Taxonomy" id="1176648"/>
    <lineage>
        <taxon>Bacteria</taxon>
        <taxon>Bacillati</taxon>
        <taxon>Bacillota</taxon>
        <taxon>Bacilli</taxon>
        <taxon>Bacillales</taxon>
        <taxon>Caryophanaceae</taxon>
        <taxon>Planomicrobium</taxon>
    </lineage>
</organism>
<dbReference type="Gene3D" id="3.40.50.1240">
    <property type="entry name" value="Phosphoglycerate mutase-like"/>
    <property type="match status" value="1"/>
</dbReference>
<name>A0A2P8GK79_9BACL</name>
<protein>
    <submittedName>
        <fullName evidence="1">2,3-bisphosphoglycerate-dependent phosphoglycerate mutase</fullName>
    </submittedName>
</protein>
<dbReference type="RefSeq" id="WP_106534019.1">
    <property type="nucleotide sequence ID" value="NZ_PYAT01000009.1"/>
</dbReference>
<dbReference type="SMART" id="SM00855">
    <property type="entry name" value="PGAM"/>
    <property type="match status" value="1"/>
</dbReference>
<dbReference type="PANTHER" id="PTHR48100:SF1">
    <property type="entry name" value="HISTIDINE PHOSPHATASE FAMILY PROTEIN-RELATED"/>
    <property type="match status" value="1"/>
</dbReference>
<proteinExistence type="predicted"/>
<dbReference type="SUPFAM" id="SSF53254">
    <property type="entry name" value="Phosphoglycerate mutase-like"/>
    <property type="match status" value="1"/>
</dbReference>
<dbReference type="Proteomes" id="UP000242682">
    <property type="component" value="Unassembled WGS sequence"/>
</dbReference>
<evidence type="ECO:0000313" key="2">
    <source>
        <dbReference type="Proteomes" id="UP000242682"/>
    </source>
</evidence>